<dbReference type="InterPro" id="IPR015943">
    <property type="entry name" value="WD40/YVTN_repeat-like_dom_sf"/>
</dbReference>
<dbReference type="InterPro" id="IPR028203">
    <property type="entry name" value="PSII_CF48-like_dom"/>
</dbReference>
<reference evidence="6 7" key="1">
    <citation type="journal article" date="2011" name="J. Bacteriol.">
        <title>Complete genome sequence of Algoriphagus sp. PR1, bacterial prey of a colony-forming choanoflagellate.</title>
        <authorList>
            <person name="Alegado R.A."/>
            <person name="Ferriera S."/>
            <person name="Nusbaum C."/>
            <person name="Young S.K."/>
            <person name="Zeng Q."/>
            <person name="Imamovic A."/>
            <person name="Fairclough S.R."/>
            <person name="King N."/>
        </authorList>
    </citation>
    <scope>NUCLEOTIDE SEQUENCE [LARGE SCALE GENOMIC DNA]</scope>
    <source>
        <strain evidence="6 7">PR1</strain>
    </source>
</reference>
<protein>
    <submittedName>
        <fullName evidence="6">Glycosyl hydrolase, BNR protein</fullName>
    </submittedName>
</protein>
<dbReference type="SUPFAM" id="SSF110296">
    <property type="entry name" value="Oligoxyloglucan reducing end-specific cellobiohydrolase"/>
    <property type="match status" value="3"/>
</dbReference>
<gene>
    <name evidence="6" type="ORF">ALPR1_02680</name>
</gene>
<dbReference type="EMBL" id="AAXU02000001">
    <property type="protein sequence ID" value="EAZ82111.1"/>
    <property type="molecule type" value="Genomic_DNA"/>
</dbReference>
<dbReference type="AlphaFoldDB" id="A3HVD9"/>
<dbReference type="GO" id="GO:0009523">
    <property type="term" value="C:photosystem II"/>
    <property type="evidence" value="ECO:0007669"/>
    <property type="project" value="UniProtKB-KW"/>
</dbReference>
<keyword evidence="2" id="KW-0604">Photosystem II</keyword>
<dbReference type="NCBIfam" id="TIGR04183">
    <property type="entry name" value="Por_Secre_tail"/>
    <property type="match status" value="1"/>
</dbReference>
<keyword evidence="7" id="KW-1185">Reference proteome</keyword>
<dbReference type="Pfam" id="PF18962">
    <property type="entry name" value="Por_Secre_tail"/>
    <property type="match status" value="1"/>
</dbReference>
<dbReference type="HOGENOM" id="CLU_313245_0_0_10"/>
<proteinExistence type="predicted"/>
<dbReference type="PANTHER" id="PTHR47199">
    <property type="entry name" value="PHOTOSYSTEM II STABILITY/ASSEMBLY FACTOR HCF136, CHLOROPLASTIC"/>
    <property type="match status" value="1"/>
</dbReference>
<evidence type="ECO:0000256" key="2">
    <source>
        <dbReference type="ARBA" id="ARBA00023276"/>
    </source>
</evidence>
<dbReference type="STRING" id="388413.ALPR1_02680"/>
<evidence type="ECO:0000259" key="5">
    <source>
        <dbReference type="Pfam" id="PF19408"/>
    </source>
</evidence>
<feature type="domain" description="PKD-like" evidence="5">
    <location>
        <begin position="604"/>
        <end position="681"/>
    </location>
</feature>
<dbReference type="Proteomes" id="UP000003919">
    <property type="component" value="Unassembled WGS sequence"/>
</dbReference>
<comment type="caution">
    <text evidence="6">The sequence shown here is derived from an EMBL/GenBank/DDBJ whole genome shotgun (WGS) entry which is preliminary data.</text>
</comment>
<dbReference type="GO" id="GO:0015979">
    <property type="term" value="P:photosynthesis"/>
    <property type="evidence" value="ECO:0007669"/>
    <property type="project" value="UniProtKB-KW"/>
</dbReference>
<dbReference type="eggNOG" id="COG4447">
    <property type="taxonomic scope" value="Bacteria"/>
</dbReference>
<evidence type="ECO:0000259" key="4">
    <source>
        <dbReference type="Pfam" id="PF18962"/>
    </source>
</evidence>
<evidence type="ECO:0000313" key="7">
    <source>
        <dbReference type="Proteomes" id="UP000003919"/>
    </source>
</evidence>
<dbReference type="GO" id="GO:0016787">
    <property type="term" value="F:hydrolase activity"/>
    <property type="evidence" value="ECO:0007669"/>
    <property type="project" value="UniProtKB-KW"/>
</dbReference>
<evidence type="ECO:0000313" key="6">
    <source>
        <dbReference type="EMBL" id="EAZ82111.1"/>
    </source>
</evidence>
<dbReference type="Pfam" id="PF14870">
    <property type="entry name" value="PSII_BNR"/>
    <property type="match status" value="1"/>
</dbReference>
<feature type="domain" description="PKD-like" evidence="5">
    <location>
        <begin position="691"/>
        <end position="762"/>
    </location>
</feature>
<dbReference type="InterPro" id="IPR026444">
    <property type="entry name" value="Secre_tail"/>
</dbReference>
<organism evidence="6 7">
    <name type="scientific">Algoriphagus machipongonensis</name>
    <dbReference type="NCBI Taxonomy" id="388413"/>
    <lineage>
        <taxon>Bacteria</taxon>
        <taxon>Pseudomonadati</taxon>
        <taxon>Bacteroidota</taxon>
        <taxon>Cytophagia</taxon>
        <taxon>Cytophagales</taxon>
        <taxon>Cyclobacteriaceae</taxon>
        <taxon>Algoriphagus</taxon>
    </lineage>
</organism>
<dbReference type="PANTHER" id="PTHR47199:SF2">
    <property type="entry name" value="PHOTOSYSTEM II STABILITY_ASSEMBLY FACTOR HCF136, CHLOROPLASTIC"/>
    <property type="match status" value="1"/>
</dbReference>
<feature type="domain" description="PKD-like" evidence="5">
    <location>
        <begin position="770"/>
        <end position="849"/>
    </location>
</feature>
<dbReference type="Pfam" id="PF19408">
    <property type="entry name" value="PKD_6"/>
    <property type="match status" value="3"/>
</dbReference>
<accession>A3HVD9</accession>
<keyword evidence="1" id="KW-0602">Photosynthesis</keyword>
<keyword evidence="6" id="KW-0378">Hydrolase</keyword>
<feature type="domain" description="Photosynthesis system II assembly factor Ycf48/Hcf136-like" evidence="3">
    <location>
        <begin position="65"/>
        <end position="192"/>
    </location>
</feature>
<sequence>MPLAMRKLFCFFLLLFLSGNSLFAQSWERMQSWGLDLHAIHWINSETGIAAGENLLIRTQDGGITWEEIQTPDFNRIQAIDFWDENQGIALGNQGTLIKTNDGGKSWEALGNLVPSTYYDLKFISENSLLTVAEGGKILHSKDQGGNWTQISSGITNDLRSISVLNEQLIYIAGDNGSILKSEDKGTSWEKLSTGTSTHLNSLAFSSEEIGYAVGANGIIIKTEDGGENWAALNSTVNSELTSIAISPINPALVTVVGREAVALRSTNSGSSFGKANLGNGNSRDVYGLNFSPNQNVVFAVGKDGYLIRSNNAGSTWSTLLAGIRSNFREAEFKSDARGFIGGEKGSFYITTNGARTVVNRSLPVEMDIKGMDFWNTSFGYAAGANGQIFRTGNAGSAWVSVPAQTPETITGMYLFAPSVLYVTGTNGYIARSFDSGGTWDSDIVTNTNENLDDVTYYDFQVGFAMGDNGQISWTNGGNTWENLPKLTESNLNALAKLDSNTAVIVGNKGAILKSEDKAQTWKAINTPFDTDLLDVDFWNEFLGMAVGKGGHIILTKDGGENWFKLNSGTTRDLYGVSMGNSLVAFTVGDDGTILKYDCVPPSGISEISGNENVCLGESTYSIIDDSSEGSQIVWRVDGGEIISGQGTNSIQINWTKEGRQGVFVSRQNFCGNGETSALEVLVSKIPSSDLEIDGQGSVCIDQQSTYTIESEMATDYTWSVEGGEIISGQGTAEIEVLWAEKGETSLSVILANSCGQSSEIVMPVLVNAPPMQPSPIIGEAQVGIGEYFYEVEEVSEVDYQWEIGEGGRIISGQGNSKIQVEWLVEGDFSISVTPQNQCNDGESREIAVNVNIITGLEPAADINLKIFPNPSQGSITISSENLSHYQEINLVNALGQEVMQKTILEGQREVNFTEMPKGLWMVVLKGKKGIQIRKVIVK</sequence>
<feature type="domain" description="Secretion system C-terminal sorting" evidence="4">
    <location>
        <begin position="867"/>
        <end position="938"/>
    </location>
</feature>
<evidence type="ECO:0000259" key="3">
    <source>
        <dbReference type="Pfam" id="PF14870"/>
    </source>
</evidence>
<name>A3HVD9_9BACT</name>
<dbReference type="Gene3D" id="2.130.10.10">
    <property type="entry name" value="YVTN repeat-like/Quinoprotein amine dehydrogenase"/>
    <property type="match status" value="4"/>
</dbReference>
<dbReference type="InterPro" id="IPR045829">
    <property type="entry name" value="PKD_6"/>
</dbReference>
<evidence type="ECO:0000256" key="1">
    <source>
        <dbReference type="ARBA" id="ARBA00022531"/>
    </source>
</evidence>